<feature type="compositionally biased region" description="Acidic residues" evidence="4">
    <location>
        <begin position="930"/>
        <end position="941"/>
    </location>
</feature>
<feature type="compositionally biased region" description="Polar residues" evidence="4">
    <location>
        <begin position="72"/>
        <end position="81"/>
    </location>
</feature>
<dbReference type="SUPFAM" id="SSF50978">
    <property type="entry name" value="WD40 repeat-like"/>
    <property type="match status" value="1"/>
</dbReference>
<dbReference type="Proteomes" id="UP000015100">
    <property type="component" value="Unassembled WGS sequence"/>
</dbReference>
<gene>
    <name evidence="5" type="ORF">H072_3570</name>
</gene>
<accession>S8AMX8</accession>
<dbReference type="PANTHER" id="PTHR14221:SF0">
    <property type="entry name" value="WD REPEAT-CONTAINING PROTEIN 44"/>
    <property type="match status" value="1"/>
</dbReference>
<dbReference type="Pfam" id="PF00400">
    <property type="entry name" value="WD40"/>
    <property type="match status" value="4"/>
</dbReference>
<feature type="repeat" description="WD" evidence="3">
    <location>
        <begin position="542"/>
        <end position="566"/>
    </location>
</feature>
<feature type="compositionally biased region" description="Low complexity" evidence="4">
    <location>
        <begin position="255"/>
        <end position="268"/>
    </location>
</feature>
<feature type="repeat" description="WD" evidence="3">
    <location>
        <begin position="387"/>
        <end position="429"/>
    </location>
</feature>
<feature type="repeat" description="WD" evidence="3">
    <location>
        <begin position="347"/>
        <end position="387"/>
    </location>
</feature>
<evidence type="ECO:0000313" key="5">
    <source>
        <dbReference type="EMBL" id="EPS42481.1"/>
    </source>
</evidence>
<keyword evidence="1 3" id="KW-0853">WD repeat</keyword>
<feature type="region of interest" description="Disordered" evidence="4">
    <location>
        <begin position="174"/>
        <end position="193"/>
    </location>
</feature>
<dbReference type="OrthoDB" id="1932312at2759"/>
<feature type="region of interest" description="Disordered" evidence="4">
    <location>
        <begin position="915"/>
        <end position="943"/>
    </location>
</feature>
<feature type="compositionally biased region" description="Polar residues" evidence="4">
    <location>
        <begin position="744"/>
        <end position="765"/>
    </location>
</feature>
<dbReference type="PANTHER" id="PTHR14221">
    <property type="entry name" value="WD REPEAT DOMAIN 44"/>
    <property type="match status" value="1"/>
</dbReference>
<evidence type="ECO:0000256" key="1">
    <source>
        <dbReference type="ARBA" id="ARBA00022574"/>
    </source>
</evidence>
<dbReference type="SMART" id="SM00320">
    <property type="entry name" value="WD40"/>
    <property type="match status" value="7"/>
</dbReference>
<dbReference type="PROSITE" id="PS50082">
    <property type="entry name" value="WD_REPEATS_2"/>
    <property type="match status" value="4"/>
</dbReference>
<organism evidence="5 6">
    <name type="scientific">Dactylellina haptotyla (strain CBS 200.50)</name>
    <name type="common">Nematode-trapping fungus</name>
    <name type="synonym">Monacrosporium haptotylum</name>
    <dbReference type="NCBI Taxonomy" id="1284197"/>
    <lineage>
        <taxon>Eukaryota</taxon>
        <taxon>Fungi</taxon>
        <taxon>Dikarya</taxon>
        <taxon>Ascomycota</taxon>
        <taxon>Pezizomycotina</taxon>
        <taxon>Orbiliomycetes</taxon>
        <taxon>Orbiliales</taxon>
        <taxon>Orbiliaceae</taxon>
        <taxon>Dactylellina</taxon>
    </lineage>
</organism>
<dbReference type="HOGENOM" id="CLU_004759_5_0_1"/>
<dbReference type="Gene3D" id="2.130.10.10">
    <property type="entry name" value="YVTN repeat-like/Quinoprotein amine dehydrogenase"/>
    <property type="match status" value="1"/>
</dbReference>
<dbReference type="PROSITE" id="PS50294">
    <property type="entry name" value="WD_REPEATS_REGION"/>
    <property type="match status" value="3"/>
</dbReference>
<feature type="region of interest" description="Disordered" evidence="4">
    <location>
        <begin position="631"/>
        <end position="657"/>
    </location>
</feature>
<dbReference type="eggNOG" id="KOG0283">
    <property type="taxonomic scope" value="Eukaryota"/>
</dbReference>
<dbReference type="FunFam" id="2.130.10.10:FF:000697">
    <property type="entry name" value="WD repeat protein, variant"/>
    <property type="match status" value="1"/>
</dbReference>
<keyword evidence="2" id="KW-0677">Repeat</keyword>
<comment type="caution">
    <text evidence="5">The sequence shown here is derived from an EMBL/GenBank/DDBJ whole genome shotgun (WGS) entry which is preliminary data.</text>
</comment>
<dbReference type="AlphaFoldDB" id="S8AMX8"/>
<keyword evidence="6" id="KW-1185">Reference proteome</keyword>
<reference evidence="6" key="2">
    <citation type="submission" date="2013-04" db="EMBL/GenBank/DDBJ databases">
        <title>Genomic mechanisms accounting for the adaptation to parasitism in nematode-trapping fungi.</title>
        <authorList>
            <person name="Ahren D.G."/>
        </authorList>
    </citation>
    <scope>NUCLEOTIDE SEQUENCE [LARGE SCALE GENOMIC DNA]</scope>
    <source>
        <strain evidence="6">CBS 200.50</strain>
    </source>
</reference>
<name>S8AMX8_DACHA</name>
<feature type="region of interest" description="Disordered" evidence="4">
    <location>
        <begin position="248"/>
        <end position="269"/>
    </location>
</feature>
<dbReference type="InterPro" id="IPR036322">
    <property type="entry name" value="WD40_repeat_dom_sf"/>
</dbReference>
<dbReference type="InterPro" id="IPR015943">
    <property type="entry name" value="WD40/YVTN_repeat-like_dom_sf"/>
</dbReference>
<dbReference type="STRING" id="1284197.S8AMX8"/>
<evidence type="ECO:0000256" key="2">
    <source>
        <dbReference type="ARBA" id="ARBA00022737"/>
    </source>
</evidence>
<feature type="compositionally biased region" description="Polar residues" evidence="4">
    <location>
        <begin position="800"/>
        <end position="829"/>
    </location>
</feature>
<protein>
    <recommendedName>
        <fullName evidence="7">Anaphase-promoting complex subunit 4 WD40 domain-containing protein</fullName>
    </recommendedName>
</protein>
<dbReference type="InterPro" id="IPR040324">
    <property type="entry name" value="WDR44/Dgr2"/>
</dbReference>
<evidence type="ECO:0008006" key="7">
    <source>
        <dbReference type="Google" id="ProtNLM"/>
    </source>
</evidence>
<feature type="repeat" description="WD" evidence="3">
    <location>
        <begin position="270"/>
        <end position="303"/>
    </location>
</feature>
<feature type="compositionally biased region" description="Basic and acidic residues" evidence="4">
    <location>
        <begin position="768"/>
        <end position="799"/>
    </location>
</feature>
<evidence type="ECO:0000256" key="3">
    <source>
        <dbReference type="PROSITE-ProRule" id="PRU00221"/>
    </source>
</evidence>
<evidence type="ECO:0000313" key="6">
    <source>
        <dbReference type="Proteomes" id="UP000015100"/>
    </source>
</evidence>
<feature type="compositionally biased region" description="Polar residues" evidence="4">
    <location>
        <begin position="53"/>
        <end position="62"/>
    </location>
</feature>
<reference evidence="5 6" key="1">
    <citation type="journal article" date="2013" name="PLoS Genet.">
        <title>Genomic mechanisms accounting for the adaptation to parasitism in nematode-trapping fungi.</title>
        <authorList>
            <person name="Meerupati T."/>
            <person name="Andersson K.M."/>
            <person name="Friman E."/>
            <person name="Kumar D."/>
            <person name="Tunlid A."/>
            <person name="Ahren D."/>
        </authorList>
    </citation>
    <scope>NUCLEOTIDE SEQUENCE [LARGE SCALE GENOMIC DNA]</scope>
    <source>
        <strain evidence="5 6">CBS 200.50</strain>
    </source>
</reference>
<feature type="compositionally biased region" description="Basic and acidic residues" evidence="4">
    <location>
        <begin position="9"/>
        <end position="35"/>
    </location>
</feature>
<sequence>MSISVPKIRARDSSADTPDDVDRPQDEIRALRSESEAAEVDGEPPAVAANGVSRPSLQTSDLADSRSRHTSDSLNSPNSARLSPRPRDQPFEDIAIDPLSHYILKRTGTSSQLHTRLKRQETNDSAHGSLGEDSISKASGTSTPPVRRMDLPALPVPKDKKKGVSFLSRFIGGGKKKEPTVNEEDDSESIHDQRTEGLDAAVFSQPIGFTPKFPPPPKYIRVRAHNKHIKDFNRLFLAQELYKNPNPIKDARNVSSSEGSTPSLPSLPMAKHKSGAIWSMKFSKDGRYLAVAGQDKIVTVWEVLCSEEDRREHEIDEEAQEQNGGTSSNGGVRLNAPVFRAEPLREYTGHTADILDLSWSKNNFLLSSSMDKTVRLWHVSRSECLCAFQHSDFVTSILFHPKDDRFFLAGSLDSKLRLWSIPDKSVAFSVELPDLITAVAFTPDGKHAIAGCLSGLCIFYETEGLRYHTQVHVRSSHGRNARGSKITGIEALNFPPDDPNGEIKLLVTSNDSRVRMYNFRDKSLEIKFRGNENTCSQIHATFSDDMKYVICGSEDRKVYIWDVHSGIGEKKTKIPLEYFEAHSSIVTCAIVAPTKTRQLLGHSGDPIYDLCNPPPVTLLSRSESFASSIRSPEVAGLRGRDPTAYPSDKINTSKPKAAEESPAYIARSLHLDGNIIVTADYNGKIKVFRQDCAYLKRKNESWETSSAFSKKIGSGIFGNGASKRLSSGTYTSPNPDRILSWRNSVQSQVSHDSSRIGRTSMSNGGRESAGRESAGRDSAGRDSAGRDSAGRESVDDKDTSIVSSRNRSLSPKKSISTMSTQSYGTANSNIGMPKIAISEVSGNGNGPVASRSRATSINSISSSNLGIRGRKDHLPSPLAKTISNDPADLLLQESGQSLAFYNLATAPSTSVGHLMADGSDRRPSIISSVDTDDGFSSESDNEAVKCKSSPTDVEEHRLKQKSQTAGGRPYLSVQVAIHHARVMVYISASQSYKKTFGRIPSLLGEVACFDRYTFLVFSEK</sequence>
<dbReference type="EMBL" id="AQGS01000114">
    <property type="protein sequence ID" value="EPS42481.1"/>
    <property type="molecule type" value="Genomic_DNA"/>
</dbReference>
<feature type="region of interest" description="Disordered" evidence="4">
    <location>
        <begin position="744"/>
        <end position="829"/>
    </location>
</feature>
<feature type="region of interest" description="Disordered" evidence="4">
    <location>
        <begin position="1"/>
        <end position="157"/>
    </location>
</feature>
<proteinExistence type="predicted"/>
<feature type="compositionally biased region" description="Polar residues" evidence="4">
    <location>
        <begin position="321"/>
        <end position="330"/>
    </location>
</feature>
<dbReference type="InterPro" id="IPR001680">
    <property type="entry name" value="WD40_rpt"/>
</dbReference>
<feature type="region of interest" description="Disordered" evidence="4">
    <location>
        <begin position="312"/>
        <end position="333"/>
    </location>
</feature>
<evidence type="ECO:0000256" key="4">
    <source>
        <dbReference type="SAM" id="MobiDB-lite"/>
    </source>
</evidence>